<protein>
    <submittedName>
        <fullName evidence="2">Uncharacterized protein</fullName>
    </submittedName>
</protein>
<evidence type="ECO:0000313" key="2">
    <source>
        <dbReference type="EMBL" id="USF86395.1"/>
    </source>
</evidence>
<dbReference type="KEGG" id="eps:L0Y14_09580"/>
<keyword evidence="1" id="KW-0812">Transmembrane</keyword>
<dbReference type="Proteomes" id="UP001056649">
    <property type="component" value="Chromosome"/>
</dbReference>
<evidence type="ECO:0000256" key="1">
    <source>
        <dbReference type="SAM" id="Phobius"/>
    </source>
</evidence>
<dbReference type="RefSeq" id="WP_138921960.1">
    <property type="nucleotide sequence ID" value="NZ_CP090569.1"/>
</dbReference>
<keyword evidence="1" id="KW-0472">Membrane</keyword>
<reference evidence="2" key="1">
    <citation type="journal article" date="2022" name="Mol. Ecol. Resour.">
        <title>The complete and closed genome of the facultative generalist Candidatus Endoriftia persephone from deep-sea hydrothermal vents.</title>
        <authorList>
            <person name="de Oliveira A.L."/>
            <person name="Srivastava A."/>
            <person name="Espada-Hinojosa S."/>
            <person name="Bright M."/>
        </authorList>
    </citation>
    <scope>NUCLEOTIDE SEQUENCE</scope>
    <source>
        <strain evidence="2">Tica-EPR-9o50.N</strain>
    </source>
</reference>
<organism evidence="2 3">
    <name type="scientific">Candidatus Endoriftia persephonae</name>
    <dbReference type="NCBI Taxonomy" id="393765"/>
    <lineage>
        <taxon>Bacteria</taxon>
        <taxon>Pseudomonadati</taxon>
        <taxon>Pseudomonadota</taxon>
        <taxon>Gammaproteobacteria</taxon>
        <taxon>Chromatiales</taxon>
        <taxon>Sedimenticolaceae</taxon>
        <taxon>Candidatus Endoriftia</taxon>
    </lineage>
</organism>
<keyword evidence="1" id="KW-1133">Transmembrane helix</keyword>
<evidence type="ECO:0000313" key="3">
    <source>
        <dbReference type="Proteomes" id="UP001056649"/>
    </source>
</evidence>
<dbReference type="AlphaFoldDB" id="A0A9J6ZU76"/>
<sequence>MDTFLELLKLGIVGLIAGLFSAYIATREHRNKKWWELRVVAYQSVIEALLDLTHYYNRKYKAEMENRELSKEYEAELDKFWDESYHKIRKASDSGVFLFSNEVNQALKEFVDLKNIDHHTYFEYLDSNLSVAEKCLKTVVSSANKDLRVKDTWL</sequence>
<dbReference type="EMBL" id="CP090569">
    <property type="protein sequence ID" value="USF86395.1"/>
    <property type="molecule type" value="Genomic_DNA"/>
</dbReference>
<name>A0A9J6ZU76_9GAMM</name>
<gene>
    <name evidence="2" type="ORF">L0Y14_09580</name>
</gene>
<accession>A0A9J6ZU76</accession>
<feature type="transmembrane region" description="Helical" evidence="1">
    <location>
        <begin position="6"/>
        <end position="25"/>
    </location>
</feature>
<proteinExistence type="predicted"/>
<keyword evidence="3" id="KW-1185">Reference proteome</keyword>